<feature type="compositionally biased region" description="Basic and acidic residues" evidence="1">
    <location>
        <begin position="1"/>
        <end position="14"/>
    </location>
</feature>
<protein>
    <submittedName>
        <fullName evidence="2">Uncharacterized protein</fullName>
    </submittedName>
</protein>
<feature type="region of interest" description="Disordered" evidence="1">
    <location>
        <begin position="1"/>
        <end position="64"/>
    </location>
</feature>
<comment type="caution">
    <text evidence="2">The sequence shown here is derived from an EMBL/GenBank/DDBJ whole genome shotgun (WGS) entry which is preliminary data.</text>
</comment>
<evidence type="ECO:0000313" key="2">
    <source>
        <dbReference type="EMBL" id="KAF7390654.1"/>
    </source>
</evidence>
<evidence type="ECO:0000256" key="1">
    <source>
        <dbReference type="SAM" id="MobiDB-lite"/>
    </source>
</evidence>
<feature type="region of interest" description="Disordered" evidence="1">
    <location>
        <begin position="164"/>
        <end position="282"/>
    </location>
</feature>
<feature type="compositionally biased region" description="Acidic residues" evidence="1">
    <location>
        <begin position="15"/>
        <end position="28"/>
    </location>
</feature>
<proteinExistence type="predicted"/>
<reference evidence="2" key="1">
    <citation type="journal article" date="2020" name="G3 (Bethesda)">
        <title>High-Quality Assemblies for Three Invasive Social Wasps from the &lt;i&gt;Vespula&lt;/i&gt; Genus.</title>
        <authorList>
            <person name="Harrop T.W.R."/>
            <person name="Guhlin J."/>
            <person name="McLaughlin G.M."/>
            <person name="Permina E."/>
            <person name="Stockwell P."/>
            <person name="Gilligan J."/>
            <person name="Le Lec M.F."/>
            <person name="Gruber M.A.M."/>
            <person name="Quinn O."/>
            <person name="Lovegrove M."/>
            <person name="Duncan E.J."/>
            <person name="Remnant E.J."/>
            <person name="Van Eeckhoven J."/>
            <person name="Graham B."/>
            <person name="Knapp R.A."/>
            <person name="Langford K.W."/>
            <person name="Kronenberg Z."/>
            <person name="Press M.O."/>
            <person name="Eacker S.M."/>
            <person name="Wilson-Rankin E.E."/>
            <person name="Purcell J."/>
            <person name="Lester P.J."/>
            <person name="Dearden P.K."/>
        </authorList>
    </citation>
    <scope>NUCLEOTIDE SEQUENCE</scope>
    <source>
        <strain evidence="2">Volc-1</strain>
    </source>
</reference>
<keyword evidence="3" id="KW-1185">Reference proteome</keyword>
<dbReference type="Proteomes" id="UP000600918">
    <property type="component" value="Unassembled WGS sequence"/>
</dbReference>
<feature type="compositionally biased region" description="Low complexity" evidence="1">
    <location>
        <begin position="198"/>
        <end position="218"/>
    </location>
</feature>
<accession>A0A834JM01</accession>
<feature type="compositionally biased region" description="Low complexity" evidence="1">
    <location>
        <begin position="43"/>
        <end position="64"/>
    </location>
</feature>
<gene>
    <name evidence="2" type="ORF">H0235_017816</name>
</gene>
<name>A0A834JM01_VESPE</name>
<dbReference type="AlphaFoldDB" id="A0A834JM01"/>
<feature type="compositionally biased region" description="Basic and acidic residues" evidence="1">
    <location>
        <begin position="255"/>
        <end position="267"/>
    </location>
</feature>
<dbReference type="EMBL" id="JACSDY010000023">
    <property type="protein sequence ID" value="KAF7390654.1"/>
    <property type="molecule type" value="Genomic_DNA"/>
</dbReference>
<evidence type="ECO:0000313" key="3">
    <source>
        <dbReference type="Proteomes" id="UP000600918"/>
    </source>
</evidence>
<organism evidence="2 3">
    <name type="scientific">Vespula pensylvanica</name>
    <name type="common">Western yellow jacket</name>
    <name type="synonym">Wasp</name>
    <dbReference type="NCBI Taxonomy" id="30213"/>
    <lineage>
        <taxon>Eukaryota</taxon>
        <taxon>Metazoa</taxon>
        <taxon>Ecdysozoa</taxon>
        <taxon>Arthropoda</taxon>
        <taxon>Hexapoda</taxon>
        <taxon>Insecta</taxon>
        <taxon>Pterygota</taxon>
        <taxon>Neoptera</taxon>
        <taxon>Endopterygota</taxon>
        <taxon>Hymenoptera</taxon>
        <taxon>Apocrita</taxon>
        <taxon>Aculeata</taxon>
        <taxon>Vespoidea</taxon>
        <taxon>Vespidae</taxon>
        <taxon>Vespinae</taxon>
        <taxon>Vespula</taxon>
    </lineage>
</organism>
<feature type="compositionally biased region" description="Basic residues" evidence="1">
    <location>
        <begin position="228"/>
        <end position="254"/>
    </location>
</feature>
<feature type="compositionally biased region" description="Low complexity" evidence="1">
    <location>
        <begin position="173"/>
        <end position="186"/>
    </location>
</feature>
<sequence>MEMVRSEFESHQEDDLSDPDLQDEESGEELPQQPHAGHSTHQNPTDPSSISTNTTPTPLTNLNTLMNTHHPHFLAKLKMEADVDILNNKSGLEALQAAMGSGGFSLPFSFPPTFLPPQHHGQNNHAQSGLVPSTSSAAAAAAAVVALGSGLGAGLGPPGLNTASGSNINQATSSASSHSSESSQCSGKTGGEVRDAGNNHSHNTNNNNATSNHQQQTSWSFEEQFKQKQQRQHQHRHQHQQQHQHQHRSKKKERLKTERVRPRRNDGCDPGADSSSSGKDIHYNSEYQHHKNITSLWYANQGQNITLSSTSDDDDDDDDSFTYCYNVHERYITRAEVEPSGRTWKKTLLLGFVQLYGV</sequence>